<dbReference type="KEGG" id="fil:BN1229_v1_1768"/>
<sequence length="285" mass="31741">MRIDTAIWCQVRPRSHLAVFALWLCLSLVLLGSYEGTQAQEQPAAAEREAARRVVLRFLTTSDFPPFNFYDEDGVLTGFNVDLARAICLDLDVTCEIKVEPWENLLPSLLRKEGDAVIASQMVTAQALTNYDFTDRYFHTPGRFAGRRDATGLEATPEALSGRKVGVAQGTTHEAFIRQFFRGSQIVTFKDADAAREALKKGDVNAIFGDAISLSFWLNGTASNQCCEFKGEAFLEPKFFGDGVAIAVAKGDRQLKAELDDALKQVRSSGRFVELVTRYFPFRIY</sequence>
<dbReference type="Pfam" id="PF00497">
    <property type="entry name" value="SBP_bac_3"/>
    <property type="match status" value="1"/>
</dbReference>
<dbReference type="Gene3D" id="3.40.190.10">
    <property type="entry name" value="Periplasmic binding protein-like II"/>
    <property type="match status" value="2"/>
</dbReference>
<evidence type="ECO:0000256" key="1">
    <source>
        <dbReference type="ARBA" id="ARBA00022729"/>
    </source>
</evidence>
<proteinExistence type="predicted"/>
<evidence type="ECO:0000259" key="2">
    <source>
        <dbReference type="SMART" id="SM00062"/>
    </source>
</evidence>
<feature type="domain" description="Solute-binding protein family 3/N-terminal" evidence="2">
    <location>
        <begin position="55"/>
        <end position="283"/>
    </location>
</feature>
<dbReference type="AlphaFoldDB" id="A0A0D6JEC2"/>
<gene>
    <name evidence="3" type="ORF">YBN1229_v1_1771</name>
</gene>
<reference evidence="4" key="1">
    <citation type="submission" date="2015-02" db="EMBL/GenBank/DDBJ databases">
        <authorList>
            <person name="Chooi Y.-H."/>
        </authorList>
    </citation>
    <scope>NUCLEOTIDE SEQUENCE [LARGE SCALE GENOMIC DNA]</scope>
    <source>
        <strain evidence="4">strain Y</strain>
    </source>
</reference>
<evidence type="ECO:0000313" key="3">
    <source>
        <dbReference type="EMBL" id="CPR18574.1"/>
    </source>
</evidence>
<dbReference type="KEGG" id="fiy:BN1229_v1_1771"/>
<dbReference type="SUPFAM" id="SSF53850">
    <property type="entry name" value="Periplasmic binding protein-like II"/>
    <property type="match status" value="1"/>
</dbReference>
<name>A0A0D6JEC2_9HYPH</name>
<dbReference type="InterPro" id="IPR001638">
    <property type="entry name" value="Solute-binding_3/MltF_N"/>
</dbReference>
<evidence type="ECO:0000313" key="4">
    <source>
        <dbReference type="Proteomes" id="UP000033187"/>
    </source>
</evidence>
<dbReference type="CDD" id="cd01001">
    <property type="entry name" value="PBP2_HisJ_LAO_like"/>
    <property type="match status" value="1"/>
</dbReference>
<dbReference type="SMART" id="SM00062">
    <property type="entry name" value="PBPb"/>
    <property type="match status" value="1"/>
</dbReference>
<dbReference type="RefSeq" id="WP_082101071.1">
    <property type="nucleotide sequence ID" value="NZ_LN829118.1"/>
</dbReference>
<accession>A0A0D6JEC2</accession>
<protein>
    <submittedName>
        <fullName evidence="3">ABC transporter substrate-binding protein</fullName>
    </submittedName>
</protein>
<keyword evidence="1" id="KW-0732">Signal</keyword>
<dbReference type="PANTHER" id="PTHR35936">
    <property type="entry name" value="MEMBRANE-BOUND LYTIC MUREIN TRANSGLYCOSYLASE F"/>
    <property type="match status" value="1"/>
</dbReference>
<dbReference type="EMBL" id="LN829119">
    <property type="protein sequence ID" value="CPR18574.1"/>
    <property type="molecule type" value="Genomic_DNA"/>
</dbReference>
<dbReference type="PANTHER" id="PTHR35936:SF35">
    <property type="entry name" value="L-CYSTINE-BINDING PROTEIN TCYJ"/>
    <property type="match status" value="1"/>
</dbReference>
<dbReference type="OrthoDB" id="9796586at2"/>
<dbReference type="Proteomes" id="UP000033187">
    <property type="component" value="Chromosome 1"/>
</dbReference>
<keyword evidence="4" id="KW-1185">Reference proteome</keyword>
<organism evidence="3 4">
    <name type="scientific">Candidatus Filomicrobium marinum</name>
    <dbReference type="NCBI Taxonomy" id="1608628"/>
    <lineage>
        <taxon>Bacteria</taxon>
        <taxon>Pseudomonadati</taxon>
        <taxon>Pseudomonadota</taxon>
        <taxon>Alphaproteobacteria</taxon>
        <taxon>Hyphomicrobiales</taxon>
        <taxon>Hyphomicrobiaceae</taxon>
        <taxon>Filomicrobium</taxon>
    </lineage>
</organism>